<feature type="repeat" description="PPR" evidence="2">
    <location>
        <begin position="694"/>
        <end position="728"/>
    </location>
</feature>
<protein>
    <recommendedName>
        <fullName evidence="6">Pentatricopeptide repeat-containing protein At1g06710, mitochondrial</fullName>
    </recommendedName>
</protein>
<feature type="repeat" description="PPR" evidence="2">
    <location>
        <begin position="659"/>
        <end position="693"/>
    </location>
</feature>
<organism evidence="4 5">
    <name type="scientific">Punica granatum</name>
    <name type="common">Pomegranate</name>
    <dbReference type="NCBI Taxonomy" id="22663"/>
    <lineage>
        <taxon>Eukaryota</taxon>
        <taxon>Viridiplantae</taxon>
        <taxon>Streptophyta</taxon>
        <taxon>Embryophyta</taxon>
        <taxon>Tracheophyta</taxon>
        <taxon>Spermatophyta</taxon>
        <taxon>Magnoliopsida</taxon>
        <taxon>eudicotyledons</taxon>
        <taxon>Gunneridae</taxon>
        <taxon>Pentapetalae</taxon>
        <taxon>rosids</taxon>
        <taxon>malvids</taxon>
        <taxon>Myrtales</taxon>
        <taxon>Lythraceae</taxon>
        <taxon>Punica</taxon>
    </lineage>
</organism>
<comment type="caution">
    <text evidence="4">The sequence shown here is derived from an EMBL/GenBank/DDBJ whole genome shotgun (WGS) entry which is preliminary data.</text>
</comment>
<dbReference type="Gene3D" id="1.25.40.10">
    <property type="entry name" value="Tetratricopeptide repeat domain"/>
    <property type="match status" value="8"/>
</dbReference>
<feature type="repeat" description="PPR" evidence="2">
    <location>
        <begin position="319"/>
        <end position="353"/>
    </location>
</feature>
<proteinExistence type="predicted"/>
<dbReference type="Pfam" id="PF13041">
    <property type="entry name" value="PPR_2"/>
    <property type="match status" value="6"/>
</dbReference>
<feature type="repeat" description="PPR" evidence="2">
    <location>
        <begin position="764"/>
        <end position="798"/>
    </location>
</feature>
<feature type="chain" id="PRO_5014175006" description="Pentatricopeptide repeat-containing protein At1g06710, mitochondrial" evidence="3">
    <location>
        <begin position="30"/>
        <end position="1069"/>
    </location>
</feature>
<dbReference type="NCBIfam" id="TIGR00756">
    <property type="entry name" value="PPR"/>
    <property type="match status" value="15"/>
</dbReference>
<dbReference type="AlphaFoldDB" id="A0A2I0L0M3"/>
<keyword evidence="1" id="KW-0677">Repeat</keyword>
<accession>A0A2I0L0M3</accession>
<dbReference type="InterPro" id="IPR011990">
    <property type="entry name" value="TPR-like_helical_dom_sf"/>
</dbReference>
<reference evidence="4 5" key="1">
    <citation type="submission" date="2017-11" db="EMBL/GenBank/DDBJ databases">
        <title>De-novo sequencing of pomegranate (Punica granatum L.) genome.</title>
        <authorList>
            <person name="Akparov Z."/>
            <person name="Amiraslanov A."/>
            <person name="Hajiyeva S."/>
            <person name="Abbasov M."/>
            <person name="Kaur K."/>
            <person name="Hamwieh A."/>
            <person name="Solovyev V."/>
            <person name="Salamov A."/>
            <person name="Braich B."/>
            <person name="Kosarev P."/>
            <person name="Mahmoud A."/>
            <person name="Hajiyev E."/>
            <person name="Babayeva S."/>
            <person name="Izzatullayeva V."/>
            <person name="Mammadov A."/>
            <person name="Mammadov A."/>
            <person name="Sharifova S."/>
            <person name="Ojaghi J."/>
            <person name="Eynullazada K."/>
            <person name="Bayramov B."/>
            <person name="Abdulazimova A."/>
            <person name="Shahmuradov I."/>
        </authorList>
    </citation>
    <scope>NUCLEOTIDE SEQUENCE [LARGE SCALE GENOMIC DNA]</scope>
    <source>
        <strain evidence="5">cv. AG2017</strain>
        <tissue evidence="4">Leaf</tissue>
    </source>
</reference>
<evidence type="ECO:0000256" key="2">
    <source>
        <dbReference type="PROSITE-ProRule" id="PRU00708"/>
    </source>
</evidence>
<feature type="repeat" description="PPR" evidence="2">
    <location>
        <begin position="389"/>
        <end position="423"/>
    </location>
</feature>
<feature type="repeat" description="PPR" evidence="2">
    <location>
        <begin position="799"/>
        <end position="833"/>
    </location>
</feature>
<dbReference type="PROSITE" id="PS51375">
    <property type="entry name" value="PPR"/>
    <property type="match status" value="16"/>
</dbReference>
<feature type="repeat" description="PPR" evidence="2">
    <location>
        <begin position="570"/>
        <end position="604"/>
    </location>
</feature>
<evidence type="ECO:0008006" key="6">
    <source>
        <dbReference type="Google" id="ProtNLM"/>
    </source>
</evidence>
<evidence type="ECO:0000313" key="4">
    <source>
        <dbReference type="EMBL" id="PKI74153.1"/>
    </source>
</evidence>
<feature type="repeat" description="PPR" evidence="2">
    <location>
        <begin position="252"/>
        <end position="286"/>
    </location>
</feature>
<keyword evidence="5" id="KW-1185">Reference proteome</keyword>
<feature type="repeat" description="PPR" evidence="2">
    <location>
        <begin position="605"/>
        <end position="635"/>
    </location>
</feature>
<feature type="repeat" description="PPR" evidence="2">
    <location>
        <begin position="217"/>
        <end position="251"/>
    </location>
</feature>
<evidence type="ECO:0000313" key="5">
    <source>
        <dbReference type="Proteomes" id="UP000233551"/>
    </source>
</evidence>
<dbReference type="PANTHER" id="PTHR45613">
    <property type="entry name" value="PENTATRICOPEPTIDE REPEAT-CONTAINING PROTEIN"/>
    <property type="match status" value="1"/>
</dbReference>
<dbReference type="EMBL" id="PGOL01000222">
    <property type="protein sequence ID" value="PKI74153.1"/>
    <property type="molecule type" value="Genomic_DNA"/>
</dbReference>
<feature type="repeat" description="PPR" evidence="2">
    <location>
        <begin position="535"/>
        <end position="569"/>
    </location>
</feature>
<evidence type="ECO:0000256" key="1">
    <source>
        <dbReference type="ARBA" id="ARBA00022737"/>
    </source>
</evidence>
<dbReference type="SUPFAM" id="SSF81901">
    <property type="entry name" value="HCP-like"/>
    <property type="match status" value="1"/>
</dbReference>
<feature type="repeat" description="PPR" evidence="2">
    <location>
        <begin position="729"/>
        <end position="763"/>
    </location>
</feature>
<dbReference type="Proteomes" id="UP000233551">
    <property type="component" value="Unassembled WGS sequence"/>
</dbReference>
<sequence length="1069" mass="120278">MTSNAFRHLRSRLLLHGSALSLIVRPAVAPSPHPQNHSFHLFKRDALTTTVRFSSTSSSDDLEGLIDPDDELAAESSPAEAVSPEQFAFLFDTASVPDEGSSGTSARHLGRGPSLDDAVVIANSIRDINDGFGDKTQKFLRQYRGRLGESLVIEVLHLLRNPDLGVKFFMWAGRQIGYSHTNAVYDALLEILTRGDNNDRISDSFLREIKGDDREVLGKLLNVLVRRCCRNGLWNSALEELGRLKDLGYRPTCATYNALVQVFLRAGKVDSAHLVHREMVDSGCRMEAHTLGLFAFSLCRVGKWRDALALIEREDFIPDTILYTKMISGLCEASLFDEAMSFLDRMRSSSCVPNVVTYSVLLSGCMKKRELGRCKRVLNMMIPEGCYPSPKIFNSLVHTFCRSRDYSYAYKLLKKMVRCGYNPGYVVYNILIGGICGNEELPSSDEMQLAEKSYSEMLEAGIVLNKVNVSNFSRCLCGVGKFEKAHKVIQEMMSKGFIPDSSTYTKVIGYLCDKAKVEKAFSLFEEMKRNNVVPDVYTYTILIDSFCKVGLIEQANEWFNEMVRDGCVPNVVTYTALIHAHLKAKKFSRANELFEVMLSEGVYPNIITYSALIDGHCKAGEIERACQIYSKMRGNVDLAPDIDVYFKVSDTDLNSKEPNVFTYGALVDGLCKAHRVNEARELLDAMQVGGCEPNHVVYDALIDGFCKVGRLDEAQEVFAKMSERGYNPSLFTYGSLIDRLFKEKRLDLALKVLSKMLENSCAPNVVIYTQMVDGLCKVGKTDEAFKLMLMMEEKGCRPNVVTYTAMIDGFGRVGQISKCLDLLKQMSSKGCAPNFVTYGVLINHCCGAGLLDDAYRLLEEMKLTYWPKHVMGYRKVIEGFSREFMASLGLLEDMSESDSVPLIPFYRVLIDSFVKSGRLEVALDLHKEIVLSSSSFCLNGFEKIYESLIQGLSLAYQVDKAFELYSDLIRRGGVPELTTFVHLIRGLIRINKWEEALLLSDSIQWMVNYLHLRGALLSLVVTRPDTMNGAYFGSKIDAKEPCLVLGRQEEMKKKRKKGKKEYTCEWKWR</sequence>
<feature type="repeat" description="PPR" evidence="2">
    <location>
        <begin position="500"/>
        <end position="534"/>
    </location>
</feature>
<feature type="signal peptide" evidence="3">
    <location>
        <begin position="1"/>
        <end position="29"/>
    </location>
</feature>
<name>A0A2I0L0M3_PUNGR</name>
<feature type="repeat" description="PPR" evidence="2">
    <location>
        <begin position="834"/>
        <end position="868"/>
    </location>
</feature>
<dbReference type="PANTHER" id="PTHR45613:SF9">
    <property type="entry name" value="MITOCHONDRIAL GROUP I INTRON SPLICING FACTOR CCM1"/>
    <property type="match status" value="1"/>
</dbReference>
<keyword evidence="3" id="KW-0732">Signal</keyword>
<gene>
    <name evidence="4" type="ORF">CRG98_005391</name>
</gene>
<dbReference type="Pfam" id="PF01535">
    <property type="entry name" value="PPR"/>
    <property type="match status" value="4"/>
</dbReference>
<dbReference type="STRING" id="22663.A0A2I0L0M3"/>
<dbReference type="InterPro" id="IPR002885">
    <property type="entry name" value="PPR_rpt"/>
</dbReference>
<evidence type="ECO:0000256" key="3">
    <source>
        <dbReference type="SAM" id="SignalP"/>
    </source>
</evidence>
<feature type="repeat" description="PPR" evidence="2">
    <location>
        <begin position="354"/>
        <end position="388"/>
    </location>
</feature>
<dbReference type="Pfam" id="PF12854">
    <property type="entry name" value="PPR_1"/>
    <property type="match status" value="2"/>
</dbReference>
<feature type="repeat" description="PPR" evidence="2">
    <location>
        <begin position="465"/>
        <end position="499"/>
    </location>
</feature>